<evidence type="ECO:0000313" key="4">
    <source>
        <dbReference type="EMBL" id="NNV57290.1"/>
    </source>
</evidence>
<dbReference type="PANTHER" id="PTHR42951">
    <property type="entry name" value="METALLO-BETA-LACTAMASE DOMAIN-CONTAINING"/>
    <property type="match status" value="1"/>
</dbReference>
<dbReference type="EMBL" id="WHPF01000014">
    <property type="protein sequence ID" value="NNV57290.1"/>
    <property type="molecule type" value="Genomic_DNA"/>
</dbReference>
<evidence type="ECO:0000256" key="1">
    <source>
        <dbReference type="ARBA" id="ARBA00005250"/>
    </source>
</evidence>
<gene>
    <name evidence="4" type="ORF">GD597_17595</name>
</gene>
<dbReference type="SMART" id="SM00849">
    <property type="entry name" value="Lactamase_B"/>
    <property type="match status" value="1"/>
</dbReference>
<protein>
    <submittedName>
        <fullName evidence="4">MBL fold metallo-hydrolase</fullName>
    </submittedName>
</protein>
<evidence type="ECO:0000256" key="2">
    <source>
        <dbReference type="SAM" id="SignalP"/>
    </source>
</evidence>
<name>A0A8J8JVD9_9BACT</name>
<comment type="similarity">
    <text evidence="1">Belongs to the metallo-beta-lactamase superfamily. Class-B beta-lactamase family.</text>
</comment>
<feature type="domain" description="Metallo-beta-lactamase" evidence="3">
    <location>
        <begin position="50"/>
        <end position="227"/>
    </location>
</feature>
<dbReference type="Pfam" id="PF00753">
    <property type="entry name" value="Lactamase_B"/>
    <property type="match status" value="1"/>
</dbReference>
<dbReference type="RefSeq" id="WP_171609238.1">
    <property type="nucleotide sequence ID" value="NZ_WHPF01000014.1"/>
</dbReference>
<dbReference type="SUPFAM" id="SSF56281">
    <property type="entry name" value="Metallo-hydrolase/oxidoreductase"/>
    <property type="match status" value="1"/>
</dbReference>
<dbReference type="InterPro" id="IPR036866">
    <property type="entry name" value="RibonucZ/Hydroxyglut_hydro"/>
</dbReference>
<comment type="caution">
    <text evidence="4">The sequence shown here is derived from an EMBL/GenBank/DDBJ whole genome shotgun (WGS) entry which is preliminary data.</text>
</comment>
<dbReference type="CDD" id="cd16282">
    <property type="entry name" value="metallo-hydrolase-like_MBL-fold"/>
    <property type="match status" value="1"/>
</dbReference>
<evidence type="ECO:0000313" key="5">
    <source>
        <dbReference type="Proteomes" id="UP000598971"/>
    </source>
</evidence>
<sequence length="298" mass="33261">MNRKTFLRNTTLATGALLLSKQQLIAAIFQQPAWKIKMLTTETGIFTEKGGTILFSFNKEGIIVVDSQFPEQSTHLIEELKKQSALSFKLLINTHHHGDHSSGNIAFKGLVENVLAHENSKANQQRVAKEKNTEDKQLYPDQVFGTTWCQKTGKEKICLHYFGAGHTNGDALIQFEKENIVHMGDLAFNRRHPFVDRSAGASMKSWITVLDKALATFNKKTIYVFGHAAEGYEVTGNAEDIKAFRNYLDKTLTYVATAIQSGKSKEEILKITIIPGAEEWKGAGIERPLTAAYEELTA</sequence>
<dbReference type="Proteomes" id="UP000598971">
    <property type="component" value="Unassembled WGS sequence"/>
</dbReference>
<dbReference type="GO" id="GO:0017001">
    <property type="term" value="P:antibiotic catabolic process"/>
    <property type="evidence" value="ECO:0007669"/>
    <property type="project" value="UniProtKB-ARBA"/>
</dbReference>
<evidence type="ECO:0000259" key="3">
    <source>
        <dbReference type="SMART" id="SM00849"/>
    </source>
</evidence>
<proteinExistence type="inferred from homology"/>
<dbReference type="InterPro" id="IPR001279">
    <property type="entry name" value="Metallo-B-lactamas"/>
</dbReference>
<dbReference type="AlphaFoldDB" id="A0A8J8JVD9"/>
<keyword evidence="5" id="KW-1185">Reference proteome</keyword>
<dbReference type="InterPro" id="IPR050855">
    <property type="entry name" value="NDM-1-like"/>
</dbReference>
<reference evidence="4" key="1">
    <citation type="submission" date="2019-10" db="EMBL/GenBank/DDBJ databases">
        <title>Draft genome sequence of Panacibacter sp. KCS-6.</title>
        <authorList>
            <person name="Yim K.J."/>
        </authorList>
    </citation>
    <scope>NUCLEOTIDE SEQUENCE</scope>
    <source>
        <strain evidence="4">KCS-6</strain>
    </source>
</reference>
<dbReference type="Gene3D" id="3.60.15.10">
    <property type="entry name" value="Ribonuclease Z/Hydroxyacylglutathione hydrolase-like"/>
    <property type="match status" value="1"/>
</dbReference>
<feature type="signal peptide" evidence="2">
    <location>
        <begin position="1"/>
        <end position="26"/>
    </location>
</feature>
<keyword evidence="2" id="KW-0732">Signal</keyword>
<accession>A0A8J8JVD9</accession>
<dbReference type="PANTHER" id="PTHR42951:SF4">
    <property type="entry name" value="ACYL-COENZYME A THIOESTERASE MBLAC2"/>
    <property type="match status" value="1"/>
</dbReference>
<feature type="chain" id="PRO_5035225256" evidence="2">
    <location>
        <begin position="27"/>
        <end position="298"/>
    </location>
</feature>
<organism evidence="4 5">
    <name type="scientific">Limnovirga soli</name>
    <dbReference type="NCBI Taxonomy" id="2656915"/>
    <lineage>
        <taxon>Bacteria</taxon>
        <taxon>Pseudomonadati</taxon>
        <taxon>Bacteroidota</taxon>
        <taxon>Chitinophagia</taxon>
        <taxon>Chitinophagales</taxon>
        <taxon>Chitinophagaceae</taxon>
        <taxon>Limnovirga</taxon>
    </lineage>
</organism>